<comment type="caution">
    <text evidence="1">The sequence shown here is derived from an EMBL/GenBank/DDBJ whole genome shotgun (WGS) entry which is preliminary data.</text>
</comment>
<evidence type="ECO:0000313" key="2">
    <source>
        <dbReference type="Proteomes" id="UP001160390"/>
    </source>
</evidence>
<reference evidence="1" key="1">
    <citation type="submission" date="2023-01" db="EMBL/GenBank/DDBJ databases">
        <authorList>
            <person name="Piombo E."/>
        </authorList>
    </citation>
    <scope>NUCLEOTIDE SEQUENCE</scope>
</reference>
<name>A0AA35QDE5_9HYPO</name>
<dbReference type="Proteomes" id="UP001160390">
    <property type="component" value="Unassembled WGS sequence"/>
</dbReference>
<dbReference type="PANTHER" id="PTHR42060:SF1">
    <property type="entry name" value="NHL REPEAT-CONTAINING PROTEIN"/>
    <property type="match status" value="1"/>
</dbReference>
<accession>A0AA35QDE5</accession>
<evidence type="ECO:0008006" key="3">
    <source>
        <dbReference type="Google" id="ProtNLM"/>
    </source>
</evidence>
<sequence length="326" mass="35354">MTEVATLEPLLPSRVVHQFPAPSWIENLAVRSNGQVLVTFISAPEVYLIDPSEPAKTVLIHKFSNVTAMSGIVEVENDKFYVAGGVCDVKTMTSEAGSYKLWEIDMATFDATGEATVKEALKLDKIACPNGLELLSRSKKIILAADCEHGALFKIDIANGTHEIALEVDEMRNPENPFIPVAINGVKVLKDYLYWTNTSKALFCRAKIVEDGKSFGNVEILHQGLIGDDFCFDSDDNAWVTQNPFNTVTVAKSAGGLVTAAGRIDLMDVAGATACRFDRRKGKEHLLYVVTNGGLAGPVNGHEVEGGKVTVVDTTTFKTERTSLCN</sequence>
<dbReference type="Gene3D" id="2.120.10.30">
    <property type="entry name" value="TolB, C-terminal domain"/>
    <property type="match status" value="1"/>
</dbReference>
<dbReference type="EMBL" id="CABFNP030001329">
    <property type="protein sequence ID" value="CAI6099863.1"/>
    <property type="molecule type" value="Genomic_DNA"/>
</dbReference>
<evidence type="ECO:0000313" key="1">
    <source>
        <dbReference type="EMBL" id="CAI6099863.1"/>
    </source>
</evidence>
<dbReference type="InterPro" id="IPR011042">
    <property type="entry name" value="6-blade_b-propeller_TolB-like"/>
</dbReference>
<gene>
    <name evidence="1" type="ORF">CCHLO57077_00011670</name>
</gene>
<proteinExistence type="predicted"/>
<dbReference type="InterPro" id="IPR052998">
    <property type="entry name" value="Hetero-Diels-Alderase-like"/>
</dbReference>
<protein>
    <recommendedName>
        <fullName evidence="3">SMP-30/Gluconolactonase/LRE-like region domain-containing protein</fullName>
    </recommendedName>
</protein>
<organism evidence="1 2">
    <name type="scientific">Clonostachys chloroleuca</name>
    <dbReference type="NCBI Taxonomy" id="1926264"/>
    <lineage>
        <taxon>Eukaryota</taxon>
        <taxon>Fungi</taxon>
        <taxon>Dikarya</taxon>
        <taxon>Ascomycota</taxon>
        <taxon>Pezizomycotina</taxon>
        <taxon>Sordariomycetes</taxon>
        <taxon>Hypocreomycetidae</taxon>
        <taxon>Hypocreales</taxon>
        <taxon>Bionectriaceae</taxon>
        <taxon>Clonostachys</taxon>
    </lineage>
</organism>
<dbReference type="AlphaFoldDB" id="A0AA35QDE5"/>
<dbReference type="SUPFAM" id="SSF63829">
    <property type="entry name" value="Calcium-dependent phosphotriesterase"/>
    <property type="match status" value="1"/>
</dbReference>
<keyword evidence="2" id="KW-1185">Reference proteome</keyword>
<dbReference type="PANTHER" id="PTHR42060">
    <property type="entry name" value="NHL REPEAT-CONTAINING PROTEIN-RELATED"/>
    <property type="match status" value="1"/>
</dbReference>